<dbReference type="RefSeq" id="WP_139067250.1">
    <property type="nucleotide sequence ID" value="NZ_CP040812.1"/>
</dbReference>
<feature type="compositionally biased region" description="Basic and acidic residues" evidence="1">
    <location>
        <begin position="52"/>
        <end position="74"/>
    </location>
</feature>
<dbReference type="AlphaFoldDB" id="A0A5B7X7S7"/>
<dbReference type="EMBL" id="CP040812">
    <property type="protein sequence ID" value="QCY70681.1"/>
    <property type="molecule type" value="Genomic_DNA"/>
</dbReference>
<accession>A0A5B7X7S7</accession>
<feature type="compositionally biased region" description="Basic and acidic residues" evidence="1">
    <location>
        <begin position="1"/>
        <end position="29"/>
    </location>
</feature>
<evidence type="ECO:0000313" key="3">
    <source>
        <dbReference type="Proteomes" id="UP000309016"/>
    </source>
</evidence>
<evidence type="ECO:0000313" key="2">
    <source>
        <dbReference type="EMBL" id="QCY70681.1"/>
    </source>
</evidence>
<dbReference type="KEGG" id="afla:FHG64_15490"/>
<organism evidence="2 3">
    <name type="scientific">Antarcticibacterium flavum</name>
    <dbReference type="NCBI Taxonomy" id="2058175"/>
    <lineage>
        <taxon>Bacteria</taxon>
        <taxon>Pseudomonadati</taxon>
        <taxon>Bacteroidota</taxon>
        <taxon>Flavobacteriia</taxon>
        <taxon>Flavobacteriales</taxon>
        <taxon>Flavobacteriaceae</taxon>
        <taxon>Antarcticibacterium</taxon>
    </lineage>
</organism>
<evidence type="ECO:0000256" key="1">
    <source>
        <dbReference type="SAM" id="MobiDB-lite"/>
    </source>
</evidence>
<proteinExistence type="predicted"/>
<reference evidence="2 3" key="1">
    <citation type="submission" date="2019-06" db="EMBL/GenBank/DDBJ databases">
        <title>Complete genome sequence of Antarcticibacterium flavum KCTC 52984T from an Antarctic marine sediment.</title>
        <authorList>
            <person name="Lee Y.M."/>
            <person name="Shin S.C."/>
        </authorList>
    </citation>
    <scope>NUCLEOTIDE SEQUENCE [LARGE SCALE GENOMIC DNA]</scope>
    <source>
        <strain evidence="2 3">KCTC 52984</strain>
    </source>
</reference>
<protein>
    <submittedName>
        <fullName evidence="2">Uncharacterized protein</fullName>
    </submittedName>
</protein>
<feature type="region of interest" description="Disordered" evidence="1">
    <location>
        <begin position="1"/>
        <end position="74"/>
    </location>
</feature>
<name>A0A5B7X7S7_9FLAO</name>
<keyword evidence="3" id="KW-1185">Reference proteome</keyword>
<sequence length="74" mass="9249">MELEPGARKQEARIKKQESREERKEKSKSLDYQTRMQDKRIKNYSCIRGSKRKQESRNKRREKREERRDMYVKD</sequence>
<gene>
    <name evidence="2" type="ORF">FHG64_15490</name>
</gene>
<dbReference type="Proteomes" id="UP000309016">
    <property type="component" value="Chromosome"/>
</dbReference>